<evidence type="ECO:0000313" key="2">
    <source>
        <dbReference type="Proteomes" id="UP001638806"/>
    </source>
</evidence>
<gene>
    <name evidence="1" type="ORF">ACCO45_000477</name>
</gene>
<comment type="caution">
    <text evidence="1">The sequence shown here is derived from an EMBL/GenBank/DDBJ whole genome shotgun (WGS) entry which is preliminary data.</text>
</comment>
<dbReference type="EMBL" id="JBGNUJ010000002">
    <property type="protein sequence ID" value="KAL3963473.1"/>
    <property type="molecule type" value="Genomic_DNA"/>
</dbReference>
<accession>A0ACC4E7I4</accession>
<sequence>MIIAQQQVSRTALTMETPIAAFHCRLCDIPLATSAEFRQHAKSESHVYKLQCRVATPGTAVLPPRDRSARAHGVVDAEEPSSPEDESDEDQAASDGGDTEDEGSAPPFDPQQCLFCGDESDAFDSNVAHMNSVHSFIVPYQDCLAVDLETLIWYLHLVIYGYRECILCSTRRSTIEGIQQHMTAKGHCRFDISAGTEDFYELPESQYENLAGRARPDEASLRLPSGKLLSHRTLREAPVRSRPAQQAPSDRPGNAQIGSVQSRRIGQEIATRDGSDSAILAARLSQLSVRDQNTLALLPSHEIRSVLATKRKQLDQARRDETKARRRVERLGNKTLMKHFKPDVPGRSNG</sequence>
<organism evidence="1 2">
    <name type="scientific">Purpureocillium lilacinum</name>
    <name type="common">Paecilomyces lilacinus</name>
    <dbReference type="NCBI Taxonomy" id="33203"/>
    <lineage>
        <taxon>Eukaryota</taxon>
        <taxon>Fungi</taxon>
        <taxon>Dikarya</taxon>
        <taxon>Ascomycota</taxon>
        <taxon>Pezizomycotina</taxon>
        <taxon>Sordariomycetes</taxon>
        <taxon>Hypocreomycetidae</taxon>
        <taxon>Hypocreales</taxon>
        <taxon>Ophiocordycipitaceae</taxon>
        <taxon>Purpureocillium</taxon>
    </lineage>
</organism>
<proteinExistence type="predicted"/>
<reference evidence="1" key="1">
    <citation type="submission" date="2024-12" db="EMBL/GenBank/DDBJ databases">
        <title>Comparative genomics and development of molecular markers within Purpureocillium lilacinum and among Purpureocillium species.</title>
        <authorList>
            <person name="Yeh Z.-Y."/>
            <person name="Ni N.-T."/>
            <person name="Lo P.-H."/>
            <person name="Mushyakhwo K."/>
            <person name="Lin C.-F."/>
            <person name="Nai Y.-S."/>
        </authorList>
    </citation>
    <scope>NUCLEOTIDE SEQUENCE</scope>
    <source>
        <strain evidence="1">NCHU-NPUST-175</strain>
    </source>
</reference>
<keyword evidence="2" id="KW-1185">Reference proteome</keyword>
<evidence type="ECO:0000313" key="1">
    <source>
        <dbReference type="EMBL" id="KAL3963473.1"/>
    </source>
</evidence>
<name>A0ACC4E7I4_PURLI</name>
<dbReference type="Proteomes" id="UP001638806">
    <property type="component" value="Unassembled WGS sequence"/>
</dbReference>
<protein>
    <submittedName>
        <fullName evidence="1">Uncharacterized protein</fullName>
    </submittedName>
</protein>